<organism evidence="1 2">
    <name type="scientific">Pseudonocardia oceani</name>
    <dbReference type="NCBI Taxonomy" id="2792013"/>
    <lineage>
        <taxon>Bacteria</taxon>
        <taxon>Bacillati</taxon>
        <taxon>Actinomycetota</taxon>
        <taxon>Actinomycetes</taxon>
        <taxon>Pseudonocardiales</taxon>
        <taxon>Pseudonocardiaceae</taxon>
        <taxon>Pseudonocardia</taxon>
    </lineage>
</organism>
<evidence type="ECO:0000313" key="1">
    <source>
        <dbReference type="EMBL" id="MBW0126741.1"/>
    </source>
</evidence>
<dbReference type="Proteomes" id="UP000694300">
    <property type="component" value="Unassembled WGS sequence"/>
</dbReference>
<gene>
    <name evidence="1" type="ORF">I4I82_03475</name>
</gene>
<comment type="caution">
    <text evidence="1">The sequence shown here is derived from an EMBL/GenBank/DDBJ whole genome shotgun (WGS) entry which is preliminary data.</text>
</comment>
<evidence type="ECO:0000313" key="2">
    <source>
        <dbReference type="Proteomes" id="UP000694300"/>
    </source>
</evidence>
<dbReference type="EMBL" id="JADQDF010000001">
    <property type="protein sequence ID" value="MBW0126741.1"/>
    <property type="molecule type" value="Genomic_DNA"/>
</dbReference>
<proteinExistence type="predicted"/>
<reference evidence="1 2" key="1">
    <citation type="submission" date="2020-11" db="EMBL/GenBank/DDBJ databases">
        <title>Pseudonocardia abyssalis sp. nov. and Pseudonocardia oceani sp. nov., description and phylogenomic analysis of two novel actinomycetes isolated from the deep Southern Ocean.</title>
        <authorList>
            <person name="Parra J."/>
        </authorList>
    </citation>
    <scope>NUCLEOTIDE SEQUENCE [LARGE SCALE GENOMIC DNA]</scope>
    <source>
        <strain evidence="2">KRD185</strain>
    </source>
</reference>
<sequence length="210" mass="21408">MQSTRSGGPVASAWAVVRHIGRAGYAELARAARRSALALAGGVDATDGLRVLVAPDSTLLALTTADEGLDVFTLADEMLARGWYLQPQFGFGPSPANLHLTVTAALSGQEDALLSDLRAAVDAARAAGPVVIADGIAEVVAALDPDALTPEEFGGLLAAAGLGGGKGLPTRMAPVNALLALSPPRLRERLTAEFFGRLQQPVLPGAVVGE</sequence>
<accession>A0ABS6U3D4</accession>
<name>A0ABS6U3D4_9PSEU</name>
<protein>
    <submittedName>
        <fullName evidence="1">Uncharacterized protein</fullName>
    </submittedName>
</protein>
<keyword evidence="2" id="KW-1185">Reference proteome</keyword>